<dbReference type="SUPFAM" id="SSF49842">
    <property type="entry name" value="TNF-like"/>
    <property type="match status" value="1"/>
</dbReference>
<evidence type="ECO:0000313" key="1">
    <source>
        <dbReference type="EMBL" id="ADO18749.1"/>
    </source>
</evidence>
<dbReference type="InterPro" id="IPR008983">
    <property type="entry name" value="Tumour_necrosis_fac-like_dom"/>
</dbReference>
<dbReference type="KEGG" id="vg:9925264"/>
<sequence length="269" mass="28906">MSVSRKRIDHCNDCANKNGSGWRIVNVKDVTYRKERCSDVFKHEPRCQCGCQDKHHDRHDPCVPDECSKTDKQLTIVSAVNPTSNLIIPEAGVLPVPVNNVILNGWTLTTPDLLNSFNPSTGIFTATESGDYEINLVLSFKSSAFLNATENLSNVPQVSIIDAATGLPLNEAIQGFPTTSSQVVVDVPVVPPIPVLVTVTSVLGVGQISLSIIISLSAGQQVEILVSSNGLSHIPSSFPVGPATFTFNTGTSLIVKKVRNIPKVIYSLC</sequence>
<evidence type="ECO:0000313" key="6">
    <source>
        <dbReference type="Proteomes" id="UP000274448"/>
    </source>
</evidence>
<dbReference type="Proteomes" id="UP000201519">
    <property type="component" value="Segment"/>
</dbReference>
<evidence type="ECO:0000313" key="3">
    <source>
        <dbReference type="EMBL" id="AKI81295.1"/>
    </source>
</evidence>
<reference evidence="3 6" key="3">
    <citation type="submission" date="2014-10" db="EMBL/GenBank/DDBJ databases">
        <title>Pan-genome analysis of Brazilian lineage A amoebal mimiviruses.</title>
        <authorList>
            <person name="Assis F.L."/>
            <person name="Abrahao J.S."/>
            <person name="Kroon E.G."/>
            <person name="Dornas F.P."/>
            <person name="Andrade K.R."/>
            <person name="Borato P.V.M."/>
            <person name="Pilotto M.R."/>
            <person name="Benamar S."/>
            <person name="LaScola B."/>
            <person name="Colson P."/>
        </authorList>
    </citation>
    <scope>NUCLEOTIDE SEQUENCE [LARGE SCALE GENOMIC DNA]</scope>
    <source>
        <strain evidence="3 6">Amazonia</strain>
    </source>
</reference>
<dbReference type="Proteomes" id="UP000240552">
    <property type="component" value="Segment"/>
</dbReference>
<reference evidence="1 4" key="2">
    <citation type="journal article" date="2011" name="Virol. J.">
        <title>Breaking the 1000-gene barrier for Mimivirus using ultra-deep genome and transcriptome sequencing.</title>
        <authorList>
            <person name="Legendre M."/>
            <person name="Santini S."/>
            <person name="Rico A."/>
            <person name="Abergel C."/>
            <person name="Claverie J.M."/>
        </authorList>
    </citation>
    <scope>NUCLEOTIDE SEQUENCE [LARGE SCALE GENOMIC DNA]</scope>
</reference>
<evidence type="ECO:0000313" key="2">
    <source>
        <dbReference type="EMBL" id="AEJ34871.1"/>
    </source>
</evidence>
<dbReference type="Proteomes" id="UP000274448">
    <property type="component" value="Segment"/>
</dbReference>
<organismHost>
    <name type="scientific">Acanthamoeba polyphaga</name>
    <name type="common">Amoeba</name>
    <dbReference type="NCBI Taxonomy" id="5757"/>
</organismHost>
<organism evidence="1 4">
    <name type="scientific">Acanthamoeba polyphaga mimivirus</name>
    <name type="common">APMV</name>
    <dbReference type="NCBI Taxonomy" id="212035"/>
    <lineage>
        <taxon>Viruses</taxon>
        <taxon>Varidnaviria</taxon>
        <taxon>Bamfordvirae</taxon>
        <taxon>Nucleocytoviricota</taxon>
        <taxon>Megaviricetes</taxon>
        <taxon>Imitervirales</taxon>
        <taxon>Mimiviridae</taxon>
        <taxon>Megamimivirinae</taxon>
        <taxon>Mimivirus</taxon>
        <taxon>Mimivirus bradfordmassiliense</taxon>
    </lineage>
</organism>
<name>A0A0G2Y607_MIMIV</name>
<reference evidence="2 5" key="1">
    <citation type="journal article" date="2011" name="Proc. Natl. Acad. Sci. U.S.A.">
        <title>Mimivirus shows dramatic genome reduction after intraamoebal culture.</title>
        <authorList>
            <person name="Boyer M."/>
            <person name="Azza S."/>
            <person name="Barrassi L."/>
            <person name="Klose T."/>
            <person name="Campocasso A."/>
            <person name="Pagnier I."/>
            <person name="Fournous G."/>
            <person name="Borg A."/>
            <person name="Robert C."/>
            <person name="Zhang X."/>
            <person name="Desnues C."/>
            <person name="Henrissat B."/>
            <person name="Rossmann M.G."/>
            <person name="La Scola B."/>
            <person name="Raoult D."/>
        </authorList>
    </citation>
    <scope>NUCLEOTIDE SEQUENCE [LARGE SCALE GENOMIC DNA]</scope>
    <source>
        <strain evidence="2">M4</strain>
    </source>
</reference>
<dbReference type="OrthoDB" id="30314at10239"/>
<accession>A0A0G2Y607</accession>
<dbReference type="EMBL" id="JN036606">
    <property type="protein sequence ID" value="AEJ34871.1"/>
    <property type="molecule type" value="Genomic_DNA"/>
</dbReference>
<evidence type="ECO:0000313" key="5">
    <source>
        <dbReference type="Proteomes" id="UP000240552"/>
    </source>
</evidence>
<evidence type="ECO:0000313" key="4">
    <source>
        <dbReference type="Proteomes" id="UP000201519"/>
    </source>
</evidence>
<dbReference type="GeneID" id="9925264"/>
<dbReference type="EMBL" id="KM982403">
    <property type="protein sequence ID" value="AKI81295.1"/>
    <property type="molecule type" value="Genomic_DNA"/>
</dbReference>
<accession>E3VZB7</accession>
<proteinExistence type="predicted"/>
<dbReference type="RefSeq" id="YP_003987140.1">
    <property type="nucleotide sequence ID" value="NC_014649.1"/>
</dbReference>
<dbReference type="Gene3D" id="2.60.120.40">
    <property type="match status" value="1"/>
</dbReference>
<dbReference type="EMBL" id="HQ336222">
    <property type="protein sequence ID" value="ADO18749.1"/>
    <property type="molecule type" value="Genomic_DNA"/>
</dbReference>
<protein>
    <submittedName>
        <fullName evidence="2">Uncharacterized protein R623</fullName>
    </submittedName>
</protein>
<keyword evidence="4" id="KW-1185">Reference proteome</keyword>
<gene>
    <name evidence="1" type="primary">R623</name>
    <name evidence="2" type="ORF">MIMI_R623</name>
</gene>